<dbReference type="RefSeq" id="WP_150622343.1">
    <property type="nucleotide sequence ID" value="NZ_CABPSM010000013.1"/>
</dbReference>
<name>A0A5E4XRL1_9BURK</name>
<evidence type="ECO:0000313" key="2">
    <source>
        <dbReference type="Proteomes" id="UP000343317"/>
    </source>
</evidence>
<protein>
    <submittedName>
        <fullName evidence="1">Uncharacterized protein</fullName>
    </submittedName>
</protein>
<dbReference type="EMBL" id="CABPSM010000013">
    <property type="protein sequence ID" value="VVE38893.1"/>
    <property type="molecule type" value="Genomic_DNA"/>
</dbReference>
<accession>A0A5E4XRL1</accession>
<keyword evidence="2" id="KW-1185">Reference proteome</keyword>
<reference evidence="1 2" key="1">
    <citation type="submission" date="2019-08" db="EMBL/GenBank/DDBJ databases">
        <authorList>
            <person name="Peeters C."/>
        </authorList>
    </citation>
    <scope>NUCLEOTIDE SEQUENCE [LARGE SCALE GENOMIC DNA]</scope>
    <source>
        <strain evidence="1 2">LMG 31112</strain>
    </source>
</reference>
<gene>
    <name evidence="1" type="ORF">PHO31112_04039</name>
</gene>
<proteinExistence type="predicted"/>
<organism evidence="1 2">
    <name type="scientific">Pandoraea horticolens</name>
    <dbReference type="NCBI Taxonomy" id="2508298"/>
    <lineage>
        <taxon>Bacteria</taxon>
        <taxon>Pseudomonadati</taxon>
        <taxon>Pseudomonadota</taxon>
        <taxon>Betaproteobacteria</taxon>
        <taxon>Burkholderiales</taxon>
        <taxon>Burkholderiaceae</taxon>
        <taxon>Pandoraea</taxon>
    </lineage>
</organism>
<dbReference type="Proteomes" id="UP000343317">
    <property type="component" value="Unassembled WGS sequence"/>
</dbReference>
<dbReference type="AlphaFoldDB" id="A0A5E4XRL1"/>
<sequence length="104" mass="11577">MMGPGSRASRQSYEQRYANDIANLHRQYDGVKSVTEMIQWVAKDKEVIPTYSGFEIGSELGKKTPDKSAQFRGFLQQIGQHRGQDYVPLVAPTVLTGISATTNK</sequence>
<evidence type="ECO:0000313" key="1">
    <source>
        <dbReference type="EMBL" id="VVE38893.1"/>
    </source>
</evidence>